<dbReference type="Gene3D" id="2.30.30.490">
    <property type="match status" value="1"/>
</dbReference>
<comment type="caution">
    <text evidence="9">The sequence shown here is derived from an EMBL/GenBank/DDBJ whole genome shotgun (WGS) entry which is preliminary data.</text>
</comment>
<keyword evidence="1" id="KW-0479">Metal-binding</keyword>
<feature type="compositionally biased region" description="Polar residues" evidence="5">
    <location>
        <begin position="381"/>
        <end position="391"/>
    </location>
</feature>
<evidence type="ECO:0008006" key="11">
    <source>
        <dbReference type="Google" id="ProtNLM"/>
    </source>
</evidence>
<name>A0A9Q1JJY8_9CARY</name>
<feature type="chain" id="PRO_5040310915" description="PHD finger protein" evidence="6">
    <location>
        <begin position="25"/>
        <end position="877"/>
    </location>
</feature>
<dbReference type="PROSITE" id="PS50016">
    <property type="entry name" value="ZF_PHD_2"/>
    <property type="match status" value="1"/>
</dbReference>
<dbReference type="PROSITE" id="PS01359">
    <property type="entry name" value="ZF_PHD_1"/>
    <property type="match status" value="1"/>
</dbReference>
<dbReference type="EMBL" id="JAKOGI010002621">
    <property type="protein sequence ID" value="KAJ8421638.1"/>
    <property type="molecule type" value="Genomic_DNA"/>
</dbReference>
<keyword evidence="2 4" id="KW-0863">Zinc-finger</keyword>
<dbReference type="AlphaFoldDB" id="A0A9Q1JJY8"/>
<dbReference type="InterPro" id="IPR011011">
    <property type="entry name" value="Znf_FYVE_PHD"/>
</dbReference>
<feature type="domain" description="PHD-type" evidence="7">
    <location>
        <begin position="461"/>
        <end position="513"/>
    </location>
</feature>
<proteinExistence type="predicted"/>
<dbReference type="InterPro" id="IPR019786">
    <property type="entry name" value="Zinc_finger_PHD-type_CS"/>
</dbReference>
<sequence>MESGAMRRAPALSLLNIHLTGAHATGETVECFTEEMRCREGQGRQRVDRQNIHTSPFFPPFLVLFFHESDGGATAMEVEVEVEVGDKVKKRKRENGEEEVKRVAEIVLVLSAMARMRGGKDPTAVEKAMMAEARAKVVALCEELAPKDILPRESFGVLIDDLGLNRLKEQRLGFRTPKLSISDKMALTKRRMEESKTFVAQPASYQSQRLQNTGVASDNCAAAPNVRMVSCDKAGHIPVSAGNVQSTPAVHVSSVASTASAFRPPGAEVPAAVVSSSMLANIPRESTPMVPPKIDRAHLKPDGRLNGPPFVPHIPGARVKALWSQVWLVVHLSSSPDQRVVRTSPVLLQPQSGPWVNIETQKKLPDHLPGRTDGNAKLSAPQMTAQATAGQTPKPVVSHTAPGSKPSVHHQHSMQGMHFAHASPVFPHHLEISKVVQKLLDPKLAQRPVWTPPSRDYMNRAVSCQFCKLIINGVENVLVCDACEKGFHVGCLQSYNAKGIPRGEWHCPRCLAMNRGKPFPPKYGRVTRNMNASKGPPNSAGIQFSSDKKSQTADDKVNQPNAITNGKAEVKTEPQAVKVAESSCESNLQHGNEINEKDMFTATKKDGMPNLVKSPTETKVAAVEASLATSTGSSGDKVCKQSVNSGISPSEEGLISQMESRGPSISGMVSTSDVLPTSSNESDVHQERLSNGAEAPVHQHGECNGVSGCHDHCDGDRHEKDVGKENFLKKERAHNQCSMLAEASESNQHNAYWIGDIARLVDEKNVSQQSVYLTASKISLLIQGMWEECRTGSKWLIVHKCYFPDDLPKEVGRPGAPQSNEVYESTHDSNVMATVIQGLCEVLPFRKFGEETDRRNQGPHTNDRTGPVFIRKYILFI</sequence>
<evidence type="ECO:0000259" key="8">
    <source>
        <dbReference type="PROSITE" id="PS51038"/>
    </source>
</evidence>
<evidence type="ECO:0000256" key="1">
    <source>
        <dbReference type="ARBA" id="ARBA00022723"/>
    </source>
</evidence>
<feature type="compositionally biased region" description="Polar residues" evidence="5">
    <location>
        <begin position="667"/>
        <end position="681"/>
    </location>
</feature>
<keyword evidence="10" id="KW-1185">Reference proteome</keyword>
<dbReference type="GO" id="GO:0008270">
    <property type="term" value="F:zinc ion binding"/>
    <property type="evidence" value="ECO:0007669"/>
    <property type="project" value="UniProtKB-KW"/>
</dbReference>
<evidence type="ECO:0000256" key="4">
    <source>
        <dbReference type="PROSITE-ProRule" id="PRU00146"/>
    </source>
</evidence>
<reference evidence="9" key="1">
    <citation type="submission" date="2022-04" db="EMBL/GenBank/DDBJ databases">
        <title>Carnegiea gigantea Genome sequencing and assembly v2.</title>
        <authorList>
            <person name="Copetti D."/>
            <person name="Sanderson M.J."/>
            <person name="Burquez A."/>
            <person name="Wojciechowski M.F."/>
        </authorList>
    </citation>
    <scope>NUCLEOTIDE SEQUENCE</scope>
    <source>
        <strain evidence="9">SGP5-SGP5p</strain>
        <tissue evidence="9">Aerial part</tissue>
    </source>
</reference>
<dbReference type="InterPro" id="IPR019787">
    <property type="entry name" value="Znf_PHD-finger"/>
</dbReference>
<feature type="compositionally biased region" description="Basic and acidic residues" evidence="5">
    <location>
        <begin position="546"/>
        <end position="557"/>
    </location>
</feature>
<feature type="region of interest" description="Disordered" evidence="5">
    <location>
        <begin position="524"/>
        <end position="563"/>
    </location>
</feature>
<dbReference type="InterPro" id="IPR056699">
    <property type="entry name" value="DUF7797"/>
</dbReference>
<dbReference type="Gene3D" id="3.30.40.10">
    <property type="entry name" value="Zinc/RING finger domain, C3HC4 (zinc finger)"/>
    <property type="match status" value="1"/>
</dbReference>
<evidence type="ECO:0000313" key="9">
    <source>
        <dbReference type="EMBL" id="KAJ8421638.1"/>
    </source>
</evidence>
<feature type="region of interest" description="Disordered" evidence="5">
    <location>
        <begin position="364"/>
        <end position="410"/>
    </location>
</feature>
<dbReference type="PROSITE" id="PS51038">
    <property type="entry name" value="BAH"/>
    <property type="match status" value="1"/>
</dbReference>
<dbReference type="OrthoDB" id="787137at2759"/>
<dbReference type="PANTHER" id="PTHR47527:SF3">
    <property type="entry name" value="RING_FYVE_PHD ZINC FINGER SUPERFAMILY PROTEIN"/>
    <property type="match status" value="1"/>
</dbReference>
<accession>A0A9Q1JJY8</accession>
<feature type="region of interest" description="Disordered" evidence="5">
    <location>
        <begin position="661"/>
        <end position="699"/>
    </location>
</feature>
<dbReference type="Pfam" id="PF25073">
    <property type="entry name" value="DUF7797"/>
    <property type="match status" value="1"/>
</dbReference>
<dbReference type="GO" id="GO:0003682">
    <property type="term" value="F:chromatin binding"/>
    <property type="evidence" value="ECO:0007669"/>
    <property type="project" value="InterPro"/>
</dbReference>
<dbReference type="InterPro" id="IPR001025">
    <property type="entry name" value="BAH_dom"/>
</dbReference>
<evidence type="ECO:0000256" key="5">
    <source>
        <dbReference type="SAM" id="MobiDB-lite"/>
    </source>
</evidence>
<dbReference type="PANTHER" id="PTHR47527">
    <property type="entry name" value="RING/FYVE/PHD ZINC FINGER SUPERFAMILY PROTEIN"/>
    <property type="match status" value="1"/>
</dbReference>
<dbReference type="SMART" id="SM00249">
    <property type="entry name" value="PHD"/>
    <property type="match status" value="1"/>
</dbReference>
<keyword evidence="3" id="KW-0862">Zinc</keyword>
<evidence type="ECO:0000256" key="6">
    <source>
        <dbReference type="SAM" id="SignalP"/>
    </source>
</evidence>
<gene>
    <name evidence="9" type="ORF">Cgig2_005532</name>
</gene>
<evidence type="ECO:0000313" key="10">
    <source>
        <dbReference type="Proteomes" id="UP001153076"/>
    </source>
</evidence>
<dbReference type="Pfam" id="PF00628">
    <property type="entry name" value="PHD"/>
    <property type="match status" value="1"/>
</dbReference>
<feature type="signal peptide" evidence="6">
    <location>
        <begin position="1"/>
        <end position="24"/>
    </location>
</feature>
<organism evidence="9 10">
    <name type="scientific">Carnegiea gigantea</name>
    <dbReference type="NCBI Taxonomy" id="171969"/>
    <lineage>
        <taxon>Eukaryota</taxon>
        <taxon>Viridiplantae</taxon>
        <taxon>Streptophyta</taxon>
        <taxon>Embryophyta</taxon>
        <taxon>Tracheophyta</taxon>
        <taxon>Spermatophyta</taxon>
        <taxon>Magnoliopsida</taxon>
        <taxon>eudicotyledons</taxon>
        <taxon>Gunneridae</taxon>
        <taxon>Pentapetalae</taxon>
        <taxon>Caryophyllales</taxon>
        <taxon>Cactineae</taxon>
        <taxon>Cactaceae</taxon>
        <taxon>Cactoideae</taxon>
        <taxon>Echinocereeae</taxon>
        <taxon>Carnegiea</taxon>
    </lineage>
</organism>
<dbReference type="CDD" id="cd15489">
    <property type="entry name" value="PHD_SF"/>
    <property type="match status" value="1"/>
</dbReference>
<dbReference type="InterPro" id="IPR043151">
    <property type="entry name" value="BAH_sf"/>
</dbReference>
<dbReference type="InterPro" id="IPR013083">
    <property type="entry name" value="Znf_RING/FYVE/PHD"/>
</dbReference>
<evidence type="ECO:0000256" key="3">
    <source>
        <dbReference type="ARBA" id="ARBA00022833"/>
    </source>
</evidence>
<evidence type="ECO:0000256" key="2">
    <source>
        <dbReference type="ARBA" id="ARBA00022771"/>
    </source>
</evidence>
<feature type="domain" description="BAH" evidence="8">
    <location>
        <begin position="750"/>
        <end position="877"/>
    </location>
</feature>
<dbReference type="SUPFAM" id="SSF57903">
    <property type="entry name" value="FYVE/PHD zinc finger"/>
    <property type="match status" value="1"/>
</dbReference>
<keyword evidence="6" id="KW-0732">Signal</keyword>
<evidence type="ECO:0000259" key="7">
    <source>
        <dbReference type="PROSITE" id="PS50016"/>
    </source>
</evidence>
<dbReference type="Proteomes" id="UP001153076">
    <property type="component" value="Unassembled WGS sequence"/>
</dbReference>
<protein>
    <recommendedName>
        <fullName evidence="11">PHD finger protein</fullName>
    </recommendedName>
</protein>
<dbReference type="InterPro" id="IPR001965">
    <property type="entry name" value="Znf_PHD"/>
</dbReference>